<evidence type="ECO:0000313" key="2">
    <source>
        <dbReference type="EMBL" id="OBR67749.1"/>
    </source>
</evidence>
<name>A0A1A5YQ67_9BACL</name>
<dbReference type="STRING" id="1844972.A7K91_08420"/>
<dbReference type="SMART" id="SM00089">
    <property type="entry name" value="PKD"/>
    <property type="match status" value="1"/>
</dbReference>
<dbReference type="EMBL" id="LYPA01000031">
    <property type="protein sequence ID" value="OBR67749.1"/>
    <property type="molecule type" value="Genomic_DNA"/>
</dbReference>
<dbReference type="InterPro" id="IPR035986">
    <property type="entry name" value="PKD_dom_sf"/>
</dbReference>
<dbReference type="Proteomes" id="UP000092024">
    <property type="component" value="Unassembled WGS sequence"/>
</dbReference>
<dbReference type="AlphaFoldDB" id="A0A1A5YQ67"/>
<proteinExistence type="predicted"/>
<dbReference type="InterPro" id="IPR022409">
    <property type="entry name" value="PKD/Chitinase_dom"/>
</dbReference>
<protein>
    <recommendedName>
        <fullName evidence="1">PKD domain-containing protein</fullName>
    </recommendedName>
</protein>
<dbReference type="PROSITE" id="PS50093">
    <property type="entry name" value="PKD"/>
    <property type="match status" value="1"/>
</dbReference>
<dbReference type="InterPro" id="IPR000601">
    <property type="entry name" value="PKD_dom"/>
</dbReference>
<feature type="domain" description="PKD" evidence="1">
    <location>
        <begin position="716"/>
        <end position="773"/>
    </location>
</feature>
<dbReference type="OrthoDB" id="2474902at2"/>
<dbReference type="Pfam" id="PF00801">
    <property type="entry name" value="PKD"/>
    <property type="match status" value="1"/>
</dbReference>
<sequence length="887" mass="98101">MEDNSYQPTPWLETMLNEEHLLEGLAGFFIHNGWTKVAEFTKVTYHNKLTKPAVRRFYLPLANSEIDIPKALNDDFYIYLDGKIAPTSYYTQVRNSDGTTTITFESGVSGQVAIYYSAIQADETFDFYVAKHIIVKNISGHIFGMAMAAKVSERVGATGCKVPFAIYSEDSQYGTNMAPQDSGMFSWAIQKAAAENLYERHTIYFYQLEKWIGNGIQLVGWDNTAELKRLSLDVEVQTSMWELDEYTSALQSRLTDKFPQIFQSPIVSACTRIPQLEHIEKFAGIDVKYSNWWNDSKVLVKGFIDGKSAMLIICADTAPIWDSNAVPAIPLYMGDFDAVSAPDETVRRDVTFDFTGRTTKASTIISNKPMINEGSFLNVWLMGDTAGSSPENQIVLKIAGQEIGRFSTASSAKPTGSKDDAQYFGQFPLTDIQGKNSVTIEAVSGDSVNGYAPVAARMWVEVHIQTNKDTAGEPAALFAGTAFNRNGADLVQALKRSAEFDYDDASIRQETLFPIMKDYPHYPSNGVDSVMVKRNKYGSRYQAHYLSWNTPPNAMPPDREDSGGRKHPRAWKNFLNKQHNYQFNPSRYSGKAHSSRALVIHPEDGTFGTLRNVILTSPLTIMNGDELKAVKNYCDAENKYEVYSYYLVEGISPLTKRPSTAYRPAAIAILKAGYTLPAIPPAPPEPPPLVVYIHPAGSVIEEDNTILFTSTYSRHSPITNYKWEVENSVNKGSYDVDKAAYTFKNTGTYRVKFTVWNELGQTGAATAIVTVTAKPVPPPPPPPPPPPNTLQCGLANNSGGGARTEKDHEMGNKAGNVVITYDMYGVADQMDVYYQGQLLASTNGEVQNKGSLRFHYSPVGGVTQIKVIMSSSAGAGTSWQYLVNCPV</sequence>
<evidence type="ECO:0000259" key="1">
    <source>
        <dbReference type="PROSITE" id="PS50093"/>
    </source>
</evidence>
<organism evidence="2 3">
    <name type="scientific">Paenibacillus oryzae</name>
    <dbReference type="NCBI Taxonomy" id="1844972"/>
    <lineage>
        <taxon>Bacteria</taxon>
        <taxon>Bacillati</taxon>
        <taxon>Bacillota</taxon>
        <taxon>Bacilli</taxon>
        <taxon>Bacillales</taxon>
        <taxon>Paenibacillaceae</taxon>
        <taxon>Paenibacillus</taxon>
    </lineage>
</organism>
<gene>
    <name evidence="2" type="ORF">A7K91_08420</name>
</gene>
<dbReference type="Gene3D" id="2.60.40.10">
    <property type="entry name" value="Immunoglobulins"/>
    <property type="match status" value="1"/>
</dbReference>
<accession>A0A1A5YQ67</accession>
<evidence type="ECO:0000313" key="3">
    <source>
        <dbReference type="Proteomes" id="UP000092024"/>
    </source>
</evidence>
<keyword evidence="3" id="KW-1185">Reference proteome</keyword>
<dbReference type="RefSeq" id="WP_068680076.1">
    <property type="nucleotide sequence ID" value="NZ_LYPA01000031.1"/>
</dbReference>
<dbReference type="InterPro" id="IPR013783">
    <property type="entry name" value="Ig-like_fold"/>
</dbReference>
<comment type="caution">
    <text evidence="2">The sequence shown here is derived from an EMBL/GenBank/DDBJ whole genome shotgun (WGS) entry which is preliminary data.</text>
</comment>
<dbReference type="SUPFAM" id="SSF49299">
    <property type="entry name" value="PKD domain"/>
    <property type="match status" value="1"/>
</dbReference>
<reference evidence="2 3" key="1">
    <citation type="submission" date="2016-05" db="EMBL/GenBank/DDBJ databases">
        <title>Paenibacillus oryzae. sp. nov., isolated from the rice root.</title>
        <authorList>
            <person name="Zhang J."/>
            <person name="Zhang X."/>
        </authorList>
    </citation>
    <scope>NUCLEOTIDE SEQUENCE [LARGE SCALE GENOMIC DNA]</scope>
    <source>
        <strain evidence="2 3">1DrF-4</strain>
    </source>
</reference>
<dbReference type="CDD" id="cd00146">
    <property type="entry name" value="PKD"/>
    <property type="match status" value="1"/>
</dbReference>